<keyword evidence="7" id="KW-0325">Glycoprotein</keyword>
<evidence type="ECO:0000256" key="5">
    <source>
        <dbReference type="ARBA" id="ARBA00023136"/>
    </source>
</evidence>
<name>A0A9P7M7V3_9HYPO</name>
<evidence type="ECO:0000256" key="7">
    <source>
        <dbReference type="ARBA" id="ARBA00023180"/>
    </source>
</evidence>
<evidence type="ECO:0000256" key="9">
    <source>
        <dbReference type="RuleBase" id="RU361209"/>
    </source>
</evidence>
<dbReference type="PANTHER" id="PTHR31468">
    <property type="entry name" value="1,3-BETA-GLUCANOSYLTRANSFERASE GAS1"/>
    <property type="match status" value="1"/>
</dbReference>
<keyword evidence="3 9" id="KW-0336">GPI-anchor</keyword>
<evidence type="ECO:0000256" key="6">
    <source>
        <dbReference type="ARBA" id="ARBA00023157"/>
    </source>
</evidence>
<dbReference type="AlphaFoldDB" id="A0A9P7M7V3"/>
<protein>
    <recommendedName>
        <fullName evidence="9">1,3-beta-glucanosyltransferase</fullName>
        <ecNumber evidence="9">2.4.1.-</ecNumber>
    </recommendedName>
</protein>
<keyword evidence="9" id="KW-0808">Transferase</keyword>
<accession>A0A9P7M7V3</accession>
<dbReference type="InterPro" id="IPR012946">
    <property type="entry name" value="X8"/>
</dbReference>
<feature type="chain" id="PRO_5040541625" description="1,3-beta-glucanosyltransferase" evidence="9">
    <location>
        <begin position="20"/>
        <end position="542"/>
    </location>
</feature>
<evidence type="ECO:0000256" key="10">
    <source>
        <dbReference type="SAM" id="Phobius"/>
    </source>
</evidence>
<keyword evidence="4 9" id="KW-0732">Signal</keyword>
<evidence type="ECO:0000313" key="13">
    <source>
        <dbReference type="Proteomes" id="UP000706124"/>
    </source>
</evidence>
<dbReference type="OrthoDB" id="421038at2759"/>
<evidence type="ECO:0000256" key="8">
    <source>
        <dbReference type="ARBA" id="ARBA00023288"/>
    </source>
</evidence>
<dbReference type="Gene3D" id="1.20.58.1040">
    <property type="match status" value="1"/>
</dbReference>
<evidence type="ECO:0000259" key="11">
    <source>
        <dbReference type="SMART" id="SM00768"/>
    </source>
</evidence>
<evidence type="ECO:0000313" key="12">
    <source>
        <dbReference type="EMBL" id="KAG5932245.1"/>
    </source>
</evidence>
<dbReference type="PANTHER" id="PTHR31468:SF2">
    <property type="entry name" value="1,3-BETA-GLUCANOSYLTRANSFERASE GAS1"/>
    <property type="match status" value="1"/>
</dbReference>
<dbReference type="FunFam" id="3.20.20.80:FF:000038">
    <property type="entry name" value="1,3-beta-glucanosyltransferase"/>
    <property type="match status" value="1"/>
</dbReference>
<comment type="similarity">
    <text evidence="2 9">Belongs to the glycosyl hydrolase 72 family.</text>
</comment>
<keyword evidence="13" id="KW-1185">Reference proteome</keyword>
<feature type="transmembrane region" description="Helical" evidence="10">
    <location>
        <begin position="523"/>
        <end position="541"/>
    </location>
</feature>
<organism evidence="12 13">
    <name type="scientific">Claviceps pazoutovae</name>
    <dbReference type="NCBI Taxonomy" id="1649127"/>
    <lineage>
        <taxon>Eukaryota</taxon>
        <taxon>Fungi</taxon>
        <taxon>Dikarya</taxon>
        <taxon>Ascomycota</taxon>
        <taxon>Pezizomycotina</taxon>
        <taxon>Sordariomycetes</taxon>
        <taxon>Hypocreomycetidae</taxon>
        <taxon>Hypocreales</taxon>
        <taxon>Clavicipitaceae</taxon>
        <taxon>Claviceps</taxon>
    </lineage>
</organism>
<feature type="signal peptide" evidence="9">
    <location>
        <begin position="1"/>
        <end position="19"/>
    </location>
</feature>
<keyword evidence="10" id="KW-0812">Transmembrane</keyword>
<dbReference type="InterPro" id="IPR017853">
    <property type="entry name" value="GH"/>
</dbReference>
<dbReference type="Proteomes" id="UP000706124">
    <property type="component" value="Unassembled WGS sequence"/>
</dbReference>
<dbReference type="SUPFAM" id="SSF51445">
    <property type="entry name" value="(Trans)glycosidases"/>
    <property type="match status" value="1"/>
</dbReference>
<dbReference type="GO" id="GO:0005886">
    <property type="term" value="C:plasma membrane"/>
    <property type="evidence" value="ECO:0007669"/>
    <property type="project" value="UniProtKB-SubCell"/>
</dbReference>
<comment type="subcellular location">
    <subcellularLocation>
        <location evidence="1 9">Cell membrane</location>
        <topology evidence="1 9">Lipid-anchor</topology>
        <topology evidence="1 9">GPI-anchor</topology>
    </subcellularLocation>
</comment>
<comment type="function">
    <text evidence="9">Splits internally a 1,3-beta-glucan molecule and transfers the newly generated reducing end (the donor) to the non-reducing end of another 1,3-beta-glucan molecule (the acceptor) forming a 1,3-beta linkage, resulting in the elongation of 1,3-beta-glucan chains in the cell wall.</text>
</comment>
<evidence type="ECO:0000256" key="3">
    <source>
        <dbReference type="ARBA" id="ARBA00022622"/>
    </source>
</evidence>
<dbReference type="GO" id="GO:0031505">
    <property type="term" value="P:fungal-type cell wall organization"/>
    <property type="evidence" value="ECO:0007669"/>
    <property type="project" value="TreeGrafter"/>
</dbReference>
<evidence type="ECO:0000256" key="2">
    <source>
        <dbReference type="ARBA" id="ARBA00007528"/>
    </source>
</evidence>
<dbReference type="GO" id="GO:0098552">
    <property type="term" value="C:side of membrane"/>
    <property type="evidence" value="ECO:0007669"/>
    <property type="project" value="UniProtKB-KW"/>
</dbReference>
<dbReference type="EC" id="2.4.1.-" evidence="9"/>
<evidence type="ECO:0000256" key="1">
    <source>
        <dbReference type="ARBA" id="ARBA00004609"/>
    </source>
</evidence>
<dbReference type="SMART" id="SM00768">
    <property type="entry name" value="X8"/>
    <property type="match status" value="1"/>
</dbReference>
<dbReference type="InterPro" id="IPR004886">
    <property type="entry name" value="Glucanosyltransferase"/>
</dbReference>
<comment type="caution">
    <text evidence="12">The sequence shown here is derived from an EMBL/GenBank/DDBJ whole genome shotgun (WGS) entry which is preliminary data.</text>
</comment>
<keyword evidence="5 9" id="KW-0472">Membrane</keyword>
<keyword evidence="6" id="KW-1015">Disulfide bond</keyword>
<dbReference type="EMBL" id="SRPO01000468">
    <property type="protein sequence ID" value="KAG5932245.1"/>
    <property type="molecule type" value="Genomic_DNA"/>
</dbReference>
<gene>
    <name evidence="12" type="ORF">E4U60_005358</name>
</gene>
<dbReference type="Pfam" id="PF07983">
    <property type="entry name" value="X8"/>
    <property type="match status" value="1"/>
</dbReference>
<feature type="domain" description="X8" evidence="11">
    <location>
        <begin position="385"/>
        <end position="474"/>
    </location>
</feature>
<reference evidence="12 13" key="1">
    <citation type="journal article" date="2020" name="bioRxiv">
        <title>Whole genome comparisons of ergot fungi reveals the divergence and evolution of species within the genus Claviceps are the result of varying mechanisms driving genome evolution and host range expansion.</title>
        <authorList>
            <person name="Wyka S.A."/>
            <person name="Mondo S.J."/>
            <person name="Liu M."/>
            <person name="Dettman J."/>
            <person name="Nalam V."/>
            <person name="Broders K.D."/>
        </authorList>
    </citation>
    <scope>NUCLEOTIDE SEQUENCE [LARGE SCALE GENOMIC DNA]</scope>
    <source>
        <strain evidence="12 13">CCC 1485</strain>
    </source>
</reference>
<evidence type="ECO:0000256" key="4">
    <source>
        <dbReference type="ARBA" id="ARBA00022729"/>
    </source>
</evidence>
<dbReference type="GO" id="GO:0042124">
    <property type="term" value="F:1,3-beta-glucanosyltransferase activity"/>
    <property type="evidence" value="ECO:0007669"/>
    <property type="project" value="TreeGrafter"/>
</dbReference>
<keyword evidence="10" id="KW-1133">Transmembrane helix</keyword>
<dbReference type="Pfam" id="PF03198">
    <property type="entry name" value="Glyco_hydro_72"/>
    <property type="match status" value="1"/>
</dbReference>
<dbReference type="Gene3D" id="3.20.20.80">
    <property type="entry name" value="Glycosidases"/>
    <property type="match status" value="1"/>
</dbReference>
<keyword evidence="8 9" id="KW-0449">Lipoprotein</keyword>
<proteinExistence type="inferred from homology"/>
<sequence length="542" mass="58087">MGLTQLSVSLLALAGSAIAADLQPIEAKGSKFFYKNGTQFFMRGVAYQKEVGTGAGTIARRADLSKTYADPLSDEKQCKRDVPLLKELGTNVIRTYAVDPKADHSACMKLLQDAGIYVVSDLSEPSTSINRDSPSWDLDLFARYTAVIDELAQYSNVIGFFAGNEVSNAKNNTQASAFVKAAVRDTKAYIKGNKKISRWIGVGYAANDDKDIRAEIADYFNCNNVDESIDFWGYNIYSWCGDSTMQKSGYDEQVKFFENYSVPVFFAEYGCNNNGAANRMFQETGALYSDDMTGVFSGGIVYMYFEEANDYGLVKVSGDKVTKLKDFDALKKQIAKAEPKGVSMSDYKPSGKMNACPKLTDNWRANSVLPPAPDQKLCDCMSKSRACVPKSDLSAKKFGDIFSFICTKSPDVCAGINANATTGVYGAYSMCDDKAKLAYVLDAYYTKQNKASTACDFDGSAQTASGSSDSSCSAALASASDTNKKIATATAPVGGGAAKATGTDDSFAVHGASMARVFSLGDFAIGLYMLVAVGVGAGMVAL</sequence>
<dbReference type="GO" id="GO:0071970">
    <property type="term" value="P:fungal-type cell wall (1-&gt;3)-beta-D-glucan biosynthetic process"/>
    <property type="evidence" value="ECO:0007669"/>
    <property type="project" value="TreeGrafter"/>
</dbReference>